<dbReference type="OrthoDB" id="8773615at2"/>
<dbReference type="EMBL" id="FZOQ01000021">
    <property type="protein sequence ID" value="SNT03885.1"/>
    <property type="molecule type" value="Genomic_DNA"/>
</dbReference>
<dbReference type="NCBIfam" id="NF004805">
    <property type="entry name" value="PRK06153.1-4"/>
    <property type="match status" value="1"/>
</dbReference>
<dbReference type="SUPFAM" id="SSF69572">
    <property type="entry name" value="Activating enzymes of the ubiquitin-like proteins"/>
    <property type="match status" value="1"/>
</dbReference>
<dbReference type="Gene3D" id="3.40.50.720">
    <property type="entry name" value="NAD(P)-binding Rossmann-like Domain"/>
    <property type="match status" value="1"/>
</dbReference>
<dbReference type="NCBIfam" id="NF004804">
    <property type="entry name" value="PRK06153.1-3"/>
    <property type="match status" value="1"/>
</dbReference>
<dbReference type="InterPro" id="IPR035985">
    <property type="entry name" value="Ubiquitin-activating_enz"/>
</dbReference>
<sequence length="391" mass="43946">MSQQLINRSSDLKRLWDEGFEMEVQGGYLLVHHVPYLNSSGEVKYGILVSTLTLAGEMTFKPDTHVAYFVGEAPCHKDRRRMDHIINSSGSYPLIGEVVANHYLSSKPAQGYADYYDKMSTYVNILSAPAVSVDDTVTARTYKVVTVEGPEAVFKYSDSNSARARIDTVSAKLKGLKVGIVGLGGTGSYILDLVAKTPVEAVHLFDGDTLLQHNAFRAPGAPSVEKLMERVKKVDYFREIYSNMHRNIIAHSHYVDASNIATFSIMDFVFLCLDRGEVKAMIIDYLYERNIPFIDVGIGIQRVEDALLGDIRVTTGTPKKRDHIKKRIPMVDEAENEYNTNIQIADLNALNATLAVIKWKKLFGFYQDFEQEHHSTYSINVNMLLSEDRET</sequence>
<dbReference type="GO" id="GO:0008641">
    <property type="term" value="F:ubiquitin-like modifier activating enzyme activity"/>
    <property type="evidence" value="ECO:0007669"/>
    <property type="project" value="InterPro"/>
</dbReference>
<feature type="domain" description="THIF-type NAD/FAD binding fold" evidence="1">
    <location>
        <begin position="170"/>
        <end position="298"/>
    </location>
</feature>
<dbReference type="Pfam" id="PF00899">
    <property type="entry name" value="ThiF"/>
    <property type="match status" value="1"/>
</dbReference>
<evidence type="ECO:0000313" key="4">
    <source>
        <dbReference type="Proteomes" id="UP000198432"/>
    </source>
</evidence>
<dbReference type="CDD" id="cd01483">
    <property type="entry name" value="E1_enzyme_family"/>
    <property type="match status" value="1"/>
</dbReference>
<protein>
    <submittedName>
        <fullName evidence="3">ThiF family protein</fullName>
    </submittedName>
</protein>
<accession>A0A239JDG1</accession>
<dbReference type="Pfam" id="PF20590">
    <property type="entry name" value="DUF6791"/>
    <property type="match status" value="1"/>
</dbReference>
<feature type="domain" description="DUF6791" evidence="2">
    <location>
        <begin position="10"/>
        <end position="159"/>
    </location>
</feature>
<gene>
    <name evidence="3" type="ORF">SAMN06296052_12160</name>
</gene>
<evidence type="ECO:0000259" key="1">
    <source>
        <dbReference type="Pfam" id="PF00899"/>
    </source>
</evidence>
<name>A0A239JDG1_9BACT</name>
<evidence type="ECO:0000313" key="3">
    <source>
        <dbReference type="EMBL" id="SNT03885.1"/>
    </source>
</evidence>
<proteinExistence type="predicted"/>
<dbReference type="AlphaFoldDB" id="A0A239JDG1"/>
<dbReference type="InterPro" id="IPR000594">
    <property type="entry name" value="ThiF_NAD_FAD-bd"/>
</dbReference>
<organism evidence="3 4">
    <name type="scientific">Pontibacter ummariensis</name>
    <dbReference type="NCBI Taxonomy" id="1610492"/>
    <lineage>
        <taxon>Bacteria</taxon>
        <taxon>Pseudomonadati</taxon>
        <taxon>Bacteroidota</taxon>
        <taxon>Cytophagia</taxon>
        <taxon>Cytophagales</taxon>
        <taxon>Hymenobacteraceae</taxon>
        <taxon>Pontibacter</taxon>
    </lineage>
</organism>
<dbReference type="RefSeq" id="WP_089320873.1">
    <property type="nucleotide sequence ID" value="NZ_FZOQ01000021.1"/>
</dbReference>
<keyword evidence="4" id="KW-1185">Reference proteome</keyword>
<evidence type="ECO:0000259" key="2">
    <source>
        <dbReference type="Pfam" id="PF20590"/>
    </source>
</evidence>
<reference evidence="4" key="1">
    <citation type="submission" date="2017-06" db="EMBL/GenBank/DDBJ databases">
        <authorList>
            <person name="Varghese N."/>
            <person name="Submissions S."/>
        </authorList>
    </citation>
    <scope>NUCLEOTIDE SEQUENCE [LARGE SCALE GENOMIC DNA]</scope>
    <source>
        <strain evidence="4">NKM1</strain>
    </source>
</reference>
<dbReference type="Proteomes" id="UP000198432">
    <property type="component" value="Unassembled WGS sequence"/>
</dbReference>
<dbReference type="InterPro" id="IPR046741">
    <property type="entry name" value="DUF6791"/>
</dbReference>